<feature type="binding site" evidence="16">
    <location>
        <position position="284"/>
    </location>
    <ligand>
        <name>ATP</name>
        <dbReference type="ChEBI" id="CHEBI:30616"/>
        <label>1</label>
    </ligand>
</feature>
<evidence type="ECO:0000256" key="15">
    <source>
        <dbReference type="ARBA" id="ARBA00048816"/>
    </source>
</evidence>
<dbReference type="SMART" id="SM01096">
    <property type="entry name" value="CPSase_L_D3"/>
    <property type="match status" value="1"/>
</dbReference>
<evidence type="ECO:0000256" key="8">
    <source>
        <dbReference type="ARBA" id="ARBA00022737"/>
    </source>
</evidence>
<feature type="binding site" evidence="16">
    <location>
        <position position="298"/>
    </location>
    <ligand>
        <name>Mg(2+)</name>
        <dbReference type="ChEBI" id="CHEBI:18420"/>
        <label>2</label>
    </ligand>
</feature>
<dbReference type="GO" id="GO:0005737">
    <property type="term" value="C:cytoplasm"/>
    <property type="evidence" value="ECO:0007669"/>
    <property type="project" value="TreeGrafter"/>
</dbReference>
<dbReference type="SUPFAM" id="SSF56059">
    <property type="entry name" value="Glutathione synthetase ATP-binding domain-like"/>
    <property type="match status" value="2"/>
</dbReference>
<feature type="binding site" evidence="16">
    <location>
        <position position="175"/>
    </location>
    <ligand>
        <name>ATP</name>
        <dbReference type="ChEBI" id="CHEBI:30616"/>
        <label>1</label>
    </ligand>
</feature>
<accession>A0A223HYY2</accession>
<feature type="binding site" evidence="16">
    <location>
        <position position="780"/>
    </location>
    <ligand>
        <name>ATP</name>
        <dbReference type="ChEBI" id="CHEBI:30616"/>
        <label>2</label>
    </ligand>
</feature>
<dbReference type="InterPro" id="IPR005483">
    <property type="entry name" value="CPSase_dom"/>
</dbReference>
<evidence type="ECO:0000313" key="19">
    <source>
        <dbReference type="EMBL" id="AST57671.1"/>
    </source>
</evidence>
<dbReference type="InterPro" id="IPR058047">
    <property type="entry name" value="CPSase_preATP-grasp"/>
</dbReference>
<feature type="binding site" evidence="16">
    <location>
        <position position="781"/>
    </location>
    <ligand>
        <name>ATP</name>
        <dbReference type="ChEBI" id="CHEBI:30616"/>
        <label>2</label>
    </ligand>
</feature>
<comment type="caution">
    <text evidence="16">Lacks conserved residue(s) required for the propagation of feature annotation.</text>
</comment>
<dbReference type="NCBIfam" id="NF003671">
    <property type="entry name" value="PRK05294.1"/>
    <property type="match status" value="1"/>
</dbReference>
<name>A0A223HYY2_THETR</name>
<feature type="binding site" evidence="16">
    <location>
        <position position="298"/>
    </location>
    <ligand>
        <name>Mn(2+)</name>
        <dbReference type="ChEBI" id="CHEBI:29035"/>
        <label>1</label>
    </ligand>
</feature>
<dbReference type="SMART" id="SM00851">
    <property type="entry name" value="MGS"/>
    <property type="match status" value="1"/>
</dbReference>
<feature type="binding site" evidence="16">
    <location>
        <position position="833"/>
    </location>
    <ligand>
        <name>ATP</name>
        <dbReference type="ChEBI" id="CHEBI:30616"/>
        <label>2</label>
    </ligand>
</feature>
<evidence type="ECO:0000256" key="1">
    <source>
        <dbReference type="ARBA" id="ARBA00001936"/>
    </source>
</evidence>
<gene>
    <name evidence="16" type="primary">carB</name>
    <name evidence="19" type="ORF">Thert_01662</name>
</gene>
<feature type="region of interest" description="Carboxyphosphate synthetic domain" evidence="16">
    <location>
        <begin position="1"/>
        <end position="401"/>
    </location>
</feature>
<dbReference type="EC" id="6.3.4.16" evidence="16"/>
<comment type="catalytic activity">
    <reaction evidence="15 16">
        <text>hydrogencarbonate + L-glutamine + 2 ATP + H2O = carbamoyl phosphate + L-glutamate + 2 ADP + phosphate + 2 H(+)</text>
        <dbReference type="Rhea" id="RHEA:18633"/>
        <dbReference type="ChEBI" id="CHEBI:15377"/>
        <dbReference type="ChEBI" id="CHEBI:15378"/>
        <dbReference type="ChEBI" id="CHEBI:17544"/>
        <dbReference type="ChEBI" id="CHEBI:29985"/>
        <dbReference type="ChEBI" id="CHEBI:30616"/>
        <dbReference type="ChEBI" id="CHEBI:43474"/>
        <dbReference type="ChEBI" id="CHEBI:58228"/>
        <dbReference type="ChEBI" id="CHEBI:58359"/>
        <dbReference type="ChEBI" id="CHEBI:456216"/>
        <dbReference type="EC" id="6.3.5.5"/>
    </reaction>
</comment>
<evidence type="ECO:0000259" key="18">
    <source>
        <dbReference type="PROSITE" id="PS51855"/>
    </source>
</evidence>
<dbReference type="NCBIfam" id="TIGR01369">
    <property type="entry name" value="CPSaseII_lrg"/>
    <property type="match status" value="1"/>
</dbReference>
<evidence type="ECO:0000256" key="3">
    <source>
        <dbReference type="ARBA" id="ARBA00009799"/>
    </source>
</evidence>
<feature type="binding site" evidence="16">
    <location>
        <position position="747"/>
    </location>
    <ligand>
        <name>ATP</name>
        <dbReference type="ChEBI" id="CHEBI:30616"/>
        <label>2</label>
    </ligand>
</feature>
<comment type="cofactor">
    <cofactor evidence="1">
        <name>Mn(2+)</name>
        <dbReference type="ChEBI" id="CHEBI:29035"/>
    </cofactor>
</comment>
<dbReference type="SUPFAM" id="SSF48108">
    <property type="entry name" value="Carbamoyl phosphate synthetase, large subunit connection domain"/>
    <property type="match status" value="1"/>
</dbReference>
<keyword evidence="13" id="KW-0464">Manganese</keyword>
<evidence type="ECO:0000256" key="4">
    <source>
        <dbReference type="ARBA" id="ARBA00022571"/>
    </source>
</evidence>
<proteinExistence type="inferred from homology"/>
<dbReference type="GO" id="GO:0005524">
    <property type="term" value="F:ATP binding"/>
    <property type="evidence" value="ECO:0007669"/>
    <property type="project" value="UniProtKB-UniRule"/>
</dbReference>
<keyword evidence="5 16" id="KW-0436">Ligase</keyword>
<dbReference type="PRINTS" id="PR00098">
    <property type="entry name" value="CPSASE"/>
</dbReference>
<dbReference type="FunFam" id="3.40.50.20:FF:000001">
    <property type="entry name" value="Carbamoyl-phosphate synthase large chain"/>
    <property type="match status" value="1"/>
</dbReference>
<feature type="binding site" evidence="16">
    <location>
        <position position="210"/>
    </location>
    <ligand>
        <name>ATP</name>
        <dbReference type="ChEBI" id="CHEBI:30616"/>
        <label>1</label>
    </ligand>
</feature>
<dbReference type="FunFam" id="3.30.470.20:FF:000001">
    <property type="entry name" value="Carbamoyl-phosphate synthase large chain"/>
    <property type="match status" value="1"/>
</dbReference>
<keyword evidence="8 16" id="KW-0677">Repeat</keyword>
<evidence type="ECO:0000256" key="10">
    <source>
        <dbReference type="ARBA" id="ARBA00022840"/>
    </source>
</evidence>
<feature type="binding site" evidence="16">
    <location>
        <position position="243"/>
    </location>
    <ligand>
        <name>ATP</name>
        <dbReference type="ChEBI" id="CHEBI:30616"/>
        <label>1</label>
    </ligand>
</feature>
<comment type="pathway">
    <text evidence="16">Pyrimidine metabolism; UMP biosynthesis via de novo pathway; (S)-dihydroorotate from bicarbonate: step 1/3.</text>
</comment>
<dbReference type="SUPFAM" id="SSF52440">
    <property type="entry name" value="PreATP-grasp domain"/>
    <property type="match status" value="2"/>
</dbReference>
<feature type="binding site" evidence="16">
    <location>
        <position position="833"/>
    </location>
    <ligand>
        <name>Mn(2+)</name>
        <dbReference type="ChEBI" id="CHEBI:29035"/>
        <label>4</label>
    </ligand>
</feature>
<sequence>MPKYEGVNKVLVIGSGPIVIGQAAEFDYSGTQACKSLKEEGLKVILVNNNPATIMTDTEIADIVYMENPEVDVLEAIIDKERPDGILGTIGGQTGLNVVVKLKESGIIDKYNLKVLGTSIDSIKTAEDRELFKKKMEEISEPIAESTTVNNVEDAVKFAEKCGYPLIVRPAFTLGGTGGGIVNNEEELRVVTDMGLKKSMAHEVLIEKSLYGYKEIEYEVMRDSNDNCITICNMENFDPVGVHTGDSIVVAPSQTLTDYEYQMLRTASLKIIKALKIEGGCNIQFALDPNSHQYYVIEVNPRVSRSSALASKATGYPIAKIAAKIAIGFTLDEIKNPVTGKTTAFFEPSLDYVVTKIPRWPFDKFYETDRKIGTQMKATGETMAIDRCFEASLLKAVRSLEIKAYGLINDSIKKLSDEEIIDNIKRPNDMRLFYIAEALRRGVTVNYINEISKIDKWFINKLLNIINMEKEIFINDLTHDLLKRAKRMGFSDREIAKIKGLDEKDVRELRKSYGIVPAYKMVDTCAAEFESVTQYIYSTYGEYDEVPIHHDIKKVIVLGSGPIRIGQGVEFDYCSVKALWALRSKGVKSIIINNNPETVSTDFDTGDRLYFEPLTLEDVLNIVEKEKPLGVMVMFGGQTAINLAQGLYNSGVNILGTSFESIDTSEDREKFSKLLKKLNINQPKGGYALSVGDAKDVALTLGFPLLVRPSYVIGGQSMEKVNTLQEIIDYVSNAIKVSPGKPILIDKYIEGREVEVDAVSDGVDVLIPGIMEHIERAGVHSGDSFSMYPARNLSEHEISTIIDYTKKISSVLNVKGLINIQFVVKDGVVYVLEVNPRASRTVPVMSKATGVPMIDIAVKIALGETLKSLGYDEVLCTKTTHTIVKAPVFSTEKLTNVEVMLGPEMKSTGEIMGIDLSYEGALYKAMLGANLNIPASGRILISISNKNVAESMATVKKYYDAGYEIFGTSGTARHFNSMGINVKHVNIKDAIRLLKEGYFSLVINIPTHGKKVNNDGFILRRTACEYRVPLFTFIDTAKAALQAVQKVKLSGLNYLSLNEYHELQSKNLKKSVL</sequence>
<comment type="pathway">
    <text evidence="2 16">Amino-acid biosynthesis; L-arginine biosynthesis; carbamoyl phosphate from bicarbonate: step 1/1.</text>
</comment>
<feature type="binding site" evidence="16">
    <location>
        <position position="176"/>
    </location>
    <ligand>
        <name>ATP</name>
        <dbReference type="ChEBI" id="CHEBI:30616"/>
        <label>1</label>
    </ligand>
</feature>
<dbReference type="InterPro" id="IPR005480">
    <property type="entry name" value="CPSase_lsu_oligo"/>
</dbReference>
<dbReference type="Gene3D" id="3.40.50.1380">
    <property type="entry name" value="Methylglyoxal synthase-like domain"/>
    <property type="match status" value="1"/>
</dbReference>
<evidence type="ECO:0000256" key="9">
    <source>
        <dbReference type="ARBA" id="ARBA00022741"/>
    </source>
</evidence>
<keyword evidence="4 16" id="KW-0055">Arginine biosynthesis</keyword>
<evidence type="ECO:0000256" key="13">
    <source>
        <dbReference type="ARBA" id="ARBA00023211"/>
    </source>
</evidence>
<dbReference type="Gene3D" id="3.40.50.20">
    <property type="match status" value="2"/>
</dbReference>
<evidence type="ECO:0000256" key="11">
    <source>
        <dbReference type="ARBA" id="ARBA00022842"/>
    </source>
</evidence>
<dbReference type="InterPro" id="IPR006275">
    <property type="entry name" value="CPSase_lsu"/>
</dbReference>
<feature type="binding site" evidence="16">
    <location>
        <position position="778"/>
    </location>
    <ligand>
        <name>ATP</name>
        <dbReference type="ChEBI" id="CHEBI:30616"/>
        <label>2</label>
    </ligand>
</feature>
<dbReference type="GO" id="GO:0006541">
    <property type="term" value="P:glutamine metabolic process"/>
    <property type="evidence" value="ECO:0007669"/>
    <property type="project" value="TreeGrafter"/>
</dbReference>
<dbReference type="HAMAP" id="MF_01210_A">
    <property type="entry name" value="CPSase_L_chain_A"/>
    <property type="match status" value="1"/>
</dbReference>
<dbReference type="GO" id="GO:0046872">
    <property type="term" value="F:metal ion binding"/>
    <property type="evidence" value="ECO:0007669"/>
    <property type="project" value="UniProtKB-KW"/>
</dbReference>
<dbReference type="PROSITE" id="PS51855">
    <property type="entry name" value="MGS"/>
    <property type="match status" value="1"/>
</dbReference>
<dbReference type="FunFam" id="1.10.1030.10:FF:000002">
    <property type="entry name" value="Carbamoyl-phosphate synthase large chain"/>
    <property type="match status" value="1"/>
</dbReference>
<dbReference type="EC" id="6.3.5.5" evidence="16"/>
<comment type="similarity">
    <text evidence="3 16">Belongs to the CarB family.</text>
</comment>
<dbReference type="AlphaFoldDB" id="A0A223HYY2"/>
<feature type="binding site" evidence="16">
    <location>
        <position position="833"/>
    </location>
    <ligand>
        <name>Mg(2+)</name>
        <dbReference type="ChEBI" id="CHEBI:18420"/>
        <label>3</label>
    </ligand>
</feature>
<dbReference type="SUPFAM" id="SSF52335">
    <property type="entry name" value="Methylglyoxal synthase-like"/>
    <property type="match status" value="1"/>
</dbReference>
<dbReference type="Gene3D" id="3.30.470.20">
    <property type="entry name" value="ATP-grasp fold, B domain"/>
    <property type="match status" value="2"/>
</dbReference>
<feature type="binding site" evidence="16">
    <location>
        <position position="835"/>
    </location>
    <ligand>
        <name>Mg(2+)</name>
        <dbReference type="ChEBI" id="CHEBI:18420"/>
        <label>4</label>
    </ligand>
</feature>
<reference evidence="19 20" key="1">
    <citation type="submission" date="2016-08" db="EMBL/GenBank/DDBJ databases">
        <title>A novel genetic cassette of butanologenic Thermoanaerobacterium thermosaccharolyticum that directly convert cellulose to butanol.</title>
        <authorList>
            <person name="Li T."/>
            <person name="He J."/>
        </authorList>
    </citation>
    <scope>NUCLEOTIDE SEQUENCE [LARGE SCALE GENOMIC DNA]</scope>
    <source>
        <strain evidence="19 20">TG57</strain>
    </source>
</reference>
<dbReference type="HAMAP" id="MF_01210_B">
    <property type="entry name" value="CPSase_L_chain_B"/>
    <property type="match status" value="1"/>
</dbReference>
<dbReference type="FunFam" id="3.30.470.20:FF:000026">
    <property type="entry name" value="Carbamoyl-phosphate synthase large chain"/>
    <property type="match status" value="1"/>
</dbReference>
<feature type="binding site" evidence="16">
    <location>
        <position position="284"/>
    </location>
    <ligand>
        <name>Mg(2+)</name>
        <dbReference type="ChEBI" id="CHEBI:18420"/>
        <label>1</label>
    </ligand>
</feature>
<dbReference type="Pfam" id="PF02787">
    <property type="entry name" value="CPSase_L_D3"/>
    <property type="match status" value="1"/>
</dbReference>
<dbReference type="Gene3D" id="1.10.1030.10">
    <property type="entry name" value="Carbamoyl-phosphate synthetase, large subunit oligomerisation domain"/>
    <property type="match status" value="1"/>
</dbReference>
<dbReference type="PANTHER" id="PTHR11405:SF53">
    <property type="entry name" value="CARBAMOYL-PHOSPHATE SYNTHASE [AMMONIA], MITOCHONDRIAL"/>
    <property type="match status" value="1"/>
</dbReference>
<comment type="subunit">
    <text evidence="16">Composed of two chains; the small (or glutamine) chain promotes the hydrolysis of glutamine to ammonia, which is used by the large (or ammonia) chain to synthesize carbamoyl phosphate. Tetramer of heterodimers (alpha,beta)4.</text>
</comment>
<feature type="binding site" evidence="16">
    <location>
        <position position="298"/>
    </location>
    <ligand>
        <name>Mn(2+)</name>
        <dbReference type="ChEBI" id="CHEBI:29035"/>
        <label>2</label>
    </ligand>
</feature>
<dbReference type="InterPro" id="IPR005479">
    <property type="entry name" value="CPAse_ATP-bd"/>
</dbReference>
<keyword evidence="11" id="KW-0460">Magnesium</keyword>
<feature type="binding site" evidence="16">
    <location>
        <position position="708"/>
    </location>
    <ligand>
        <name>ATP</name>
        <dbReference type="ChEBI" id="CHEBI:30616"/>
        <label>2</label>
    </ligand>
</feature>
<dbReference type="GO" id="GO:0004087">
    <property type="term" value="F:carbamoyl-phosphate synthase (ammonia) activity"/>
    <property type="evidence" value="ECO:0007669"/>
    <property type="project" value="UniProtKB-EC"/>
</dbReference>
<dbReference type="InterPro" id="IPR036914">
    <property type="entry name" value="MGS-like_dom_sf"/>
</dbReference>
<dbReference type="PROSITE" id="PS00867">
    <property type="entry name" value="CPSASE_2"/>
    <property type="match status" value="2"/>
</dbReference>
<feature type="binding site" evidence="16">
    <location>
        <position position="749"/>
    </location>
    <ligand>
        <name>ATP</name>
        <dbReference type="ChEBI" id="CHEBI:30616"/>
        <label>2</label>
    </ligand>
</feature>
<dbReference type="InterPro" id="IPR011607">
    <property type="entry name" value="MGS-like_dom"/>
</dbReference>
<feature type="binding site" evidence="16">
    <location>
        <position position="821"/>
    </location>
    <ligand>
        <name>Mn(2+)</name>
        <dbReference type="ChEBI" id="CHEBI:29035"/>
        <label>3</label>
    </ligand>
</feature>
<feature type="domain" description="ATP-grasp" evidence="17">
    <location>
        <begin position="672"/>
        <end position="862"/>
    </location>
</feature>
<keyword evidence="9 16" id="KW-0547">Nucleotide-binding</keyword>
<comment type="cofactor">
    <cofactor evidence="16">
        <name>Mg(2+)</name>
        <dbReference type="ChEBI" id="CHEBI:18420"/>
    </cofactor>
    <cofactor evidence="16">
        <name>Mn(2+)</name>
        <dbReference type="ChEBI" id="CHEBI:29035"/>
    </cofactor>
    <text evidence="16">Binds 4 Mg(2+) or Mn(2+) ions per subunit.</text>
</comment>
<comment type="domain">
    <text evidence="16">The large subunit is composed of 2 ATP-grasp domains that are involved in binding the 2 ATP molecules needed for carbamoyl phosphate synthesis. The N-terminal ATP-grasp domain (referred to as the carboxyphosphate synthetic component) catalyzes the ATP-dependent phosphorylation of hydrogencarbonate to carboxyphosphate and the subsequent nucleophilic attack by ammonia to form a carbamate intermediate. The C-terminal ATP-grasp domain (referred to as the carbamoyl phosphate synthetic component) then catalyzes the phosphorylation of carbamate with the second ATP to form the end product carbamoyl phosphate. The reactive and unstable enzyme intermediates are sequentially channeled from one active site to the next through the interior of the protein over a distance of at least 96 A.</text>
</comment>
<dbReference type="EMBL" id="CP016893">
    <property type="protein sequence ID" value="AST57671.1"/>
    <property type="molecule type" value="Genomic_DNA"/>
</dbReference>
<feature type="binding site" evidence="16">
    <location>
        <position position="753"/>
    </location>
    <ligand>
        <name>ATP</name>
        <dbReference type="ChEBI" id="CHEBI:30616"/>
        <label>2</label>
    </ligand>
</feature>
<feature type="binding site" evidence="16">
    <location>
        <position position="169"/>
    </location>
    <ligand>
        <name>ATP</name>
        <dbReference type="ChEBI" id="CHEBI:30616"/>
        <label>1</label>
    </ligand>
</feature>
<feature type="domain" description="ATP-grasp" evidence="17">
    <location>
        <begin position="133"/>
        <end position="327"/>
    </location>
</feature>
<dbReference type="RefSeq" id="WP_094397340.1">
    <property type="nucleotide sequence ID" value="NZ_CP016893.1"/>
</dbReference>
<feature type="binding site" evidence="16">
    <location>
        <position position="284"/>
    </location>
    <ligand>
        <name>Mn(2+)</name>
        <dbReference type="ChEBI" id="CHEBI:29035"/>
        <label>1</label>
    </ligand>
</feature>
<keyword evidence="12 16" id="KW-0665">Pyrimidine biosynthesis</keyword>
<keyword evidence="7" id="KW-0479">Metal-binding</keyword>
<feature type="binding site" evidence="16">
    <location>
        <position position="298"/>
    </location>
    <ligand>
        <name>ATP</name>
        <dbReference type="ChEBI" id="CHEBI:30616"/>
        <label>1</label>
    </ligand>
</feature>
<evidence type="ECO:0000256" key="2">
    <source>
        <dbReference type="ARBA" id="ARBA00005077"/>
    </source>
</evidence>
<protein>
    <recommendedName>
        <fullName evidence="16">Carbamoyl phosphate synthase large chain</fullName>
        <ecNumber evidence="16">6.3.4.16</ecNumber>
        <ecNumber evidence="16">6.3.5.5</ecNumber>
    </recommendedName>
    <alternativeName>
        <fullName evidence="16">Carbamoyl phosphate synthetase ammonia chain</fullName>
    </alternativeName>
</protein>
<feature type="binding site" evidence="16">
    <location>
        <position position="300"/>
    </location>
    <ligand>
        <name>Mn(2+)</name>
        <dbReference type="ChEBI" id="CHEBI:29035"/>
        <label>2</label>
    </ligand>
</feature>
<feature type="binding site" evidence="16">
    <location>
        <position position="833"/>
    </location>
    <ligand>
        <name>Mn(2+)</name>
        <dbReference type="ChEBI" id="CHEBI:29035"/>
        <label>3</label>
    </ligand>
</feature>
<dbReference type="Gene3D" id="3.30.1490.20">
    <property type="entry name" value="ATP-grasp fold, A domain"/>
    <property type="match status" value="1"/>
</dbReference>
<keyword evidence="6 16" id="KW-0028">Amino-acid biosynthesis</keyword>
<evidence type="ECO:0000313" key="20">
    <source>
        <dbReference type="Proteomes" id="UP000214975"/>
    </source>
</evidence>
<organism evidence="19 20">
    <name type="scientific">Thermoanaerobacterium thermosaccharolyticum</name>
    <name type="common">Clostridium thermosaccharolyticum</name>
    <dbReference type="NCBI Taxonomy" id="1517"/>
    <lineage>
        <taxon>Bacteria</taxon>
        <taxon>Bacillati</taxon>
        <taxon>Bacillota</taxon>
        <taxon>Clostridia</taxon>
        <taxon>Thermoanaerobacterales</taxon>
        <taxon>Thermoanaerobacteraceae</taxon>
        <taxon>Thermoanaerobacterium</taxon>
    </lineage>
</organism>
<dbReference type="UniPathway" id="UPA00070">
    <property type="reaction ID" value="UER00115"/>
</dbReference>
<dbReference type="GO" id="GO:0006526">
    <property type="term" value="P:L-arginine biosynthetic process"/>
    <property type="evidence" value="ECO:0007669"/>
    <property type="project" value="UniProtKB-UniRule"/>
</dbReference>
<dbReference type="PANTHER" id="PTHR11405">
    <property type="entry name" value="CARBAMOYLTRANSFERASE FAMILY MEMBER"/>
    <property type="match status" value="1"/>
</dbReference>
<dbReference type="Pfam" id="PF02142">
    <property type="entry name" value="MGS"/>
    <property type="match status" value="1"/>
</dbReference>
<feature type="binding site" evidence="16">
    <location>
        <position position="241"/>
    </location>
    <ligand>
        <name>ATP</name>
        <dbReference type="ChEBI" id="CHEBI:30616"/>
        <label>1</label>
    </ligand>
</feature>
<feature type="binding site" evidence="16">
    <location>
        <position position="821"/>
    </location>
    <ligand>
        <name>Mg(2+)</name>
        <dbReference type="ChEBI" id="CHEBI:18420"/>
        <label>3</label>
    </ligand>
</feature>
<feature type="binding site" evidence="16">
    <location>
        <position position="833"/>
    </location>
    <ligand>
        <name>Mg(2+)</name>
        <dbReference type="ChEBI" id="CHEBI:18420"/>
        <label>4</label>
    </ligand>
</feature>
<feature type="binding site" evidence="16">
    <location>
        <position position="242"/>
    </location>
    <ligand>
        <name>ATP</name>
        <dbReference type="ChEBI" id="CHEBI:30616"/>
        <label>1</label>
    </ligand>
</feature>
<evidence type="ECO:0000256" key="7">
    <source>
        <dbReference type="ARBA" id="ARBA00022723"/>
    </source>
</evidence>
<feature type="binding site" evidence="16">
    <location>
        <position position="779"/>
    </location>
    <ligand>
        <name>ATP</name>
        <dbReference type="ChEBI" id="CHEBI:30616"/>
        <label>2</label>
    </ligand>
</feature>
<feature type="binding site" evidence="16">
    <location>
        <position position="215"/>
    </location>
    <ligand>
        <name>ATP</name>
        <dbReference type="ChEBI" id="CHEBI:30616"/>
        <label>1</label>
    </ligand>
</feature>
<dbReference type="InterPro" id="IPR036897">
    <property type="entry name" value="CarbamoylP_synth_lsu_oligo_sf"/>
</dbReference>
<dbReference type="FunFam" id="3.40.50.20:FF:000002">
    <property type="entry name" value="Carbamoyl-phosphate synthase large chain"/>
    <property type="match status" value="1"/>
</dbReference>
<dbReference type="Pfam" id="PF02786">
    <property type="entry name" value="CPSase_L_D2"/>
    <property type="match status" value="2"/>
</dbReference>
<evidence type="ECO:0000256" key="5">
    <source>
        <dbReference type="ARBA" id="ARBA00022598"/>
    </source>
</evidence>
<dbReference type="Pfam" id="PF25596">
    <property type="entry name" value="CPSase_L_D1"/>
    <property type="match status" value="2"/>
</dbReference>
<feature type="binding site" evidence="16">
    <location>
        <position position="821"/>
    </location>
    <ligand>
        <name>ATP</name>
        <dbReference type="ChEBI" id="CHEBI:30616"/>
        <label>2</label>
    </ligand>
</feature>
<feature type="binding site" evidence="16">
    <location>
        <position position="835"/>
    </location>
    <ligand>
        <name>Mn(2+)</name>
        <dbReference type="ChEBI" id="CHEBI:29035"/>
        <label>4</label>
    </ligand>
</feature>
<dbReference type="UniPathway" id="UPA00068">
    <property type="reaction ID" value="UER00171"/>
</dbReference>
<dbReference type="InterPro" id="IPR011761">
    <property type="entry name" value="ATP-grasp"/>
</dbReference>
<evidence type="ECO:0000259" key="17">
    <source>
        <dbReference type="PROSITE" id="PS50975"/>
    </source>
</evidence>
<feature type="binding site" evidence="16">
    <location>
        <position position="298"/>
    </location>
    <ligand>
        <name>Mg(2+)</name>
        <dbReference type="ChEBI" id="CHEBI:18420"/>
        <label>1</label>
    </ligand>
</feature>
<evidence type="ECO:0000256" key="12">
    <source>
        <dbReference type="ARBA" id="ARBA00022975"/>
    </source>
</evidence>
<evidence type="ECO:0000256" key="14">
    <source>
        <dbReference type="ARBA" id="ARBA00047359"/>
    </source>
</evidence>
<feature type="domain" description="MGS-like" evidence="18">
    <location>
        <begin position="931"/>
        <end position="1073"/>
    </location>
</feature>
<keyword evidence="10 16" id="KW-0067">ATP-binding</keyword>
<evidence type="ECO:0000256" key="16">
    <source>
        <dbReference type="HAMAP-Rule" id="MF_01210"/>
    </source>
</evidence>
<dbReference type="InterPro" id="IPR013815">
    <property type="entry name" value="ATP_grasp_subdomain_1"/>
</dbReference>
<feature type="binding site" evidence="16">
    <location>
        <position position="208"/>
    </location>
    <ligand>
        <name>ATP</name>
        <dbReference type="ChEBI" id="CHEBI:30616"/>
        <label>1</label>
    </ligand>
</feature>
<dbReference type="PROSITE" id="PS00866">
    <property type="entry name" value="CPSASE_1"/>
    <property type="match status" value="1"/>
</dbReference>
<dbReference type="GO" id="GO:0044205">
    <property type="term" value="P:'de novo' UMP biosynthetic process"/>
    <property type="evidence" value="ECO:0007669"/>
    <property type="project" value="UniProtKB-UniRule"/>
</dbReference>
<dbReference type="GO" id="GO:0004088">
    <property type="term" value="F:carbamoyl-phosphate synthase (glutamine-hydrolyzing) activity"/>
    <property type="evidence" value="ECO:0007669"/>
    <property type="project" value="UniProtKB-UniRule"/>
</dbReference>
<comment type="catalytic activity">
    <reaction evidence="14 16">
        <text>hydrogencarbonate + NH4(+) + 2 ATP = carbamoyl phosphate + 2 ADP + phosphate + 2 H(+)</text>
        <dbReference type="Rhea" id="RHEA:18029"/>
        <dbReference type="ChEBI" id="CHEBI:15378"/>
        <dbReference type="ChEBI" id="CHEBI:17544"/>
        <dbReference type="ChEBI" id="CHEBI:28938"/>
        <dbReference type="ChEBI" id="CHEBI:30616"/>
        <dbReference type="ChEBI" id="CHEBI:43474"/>
        <dbReference type="ChEBI" id="CHEBI:58228"/>
        <dbReference type="ChEBI" id="CHEBI:456216"/>
        <dbReference type="EC" id="6.3.4.16"/>
    </reaction>
</comment>
<feature type="binding site" evidence="16">
    <location>
        <position position="129"/>
    </location>
    <ligand>
        <name>ATP</name>
        <dbReference type="ChEBI" id="CHEBI:30616"/>
        <label>1</label>
    </ligand>
</feature>
<dbReference type="Proteomes" id="UP000214975">
    <property type="component" value="Chromosome"/>
</dbReference>
<dbReference type="NCBIfam" id="NF009455">
    <property type="entry name" value="PRK12815.1"/>
    <property type="match status" value="1"/>
</dbReference>
<evidence type="ECO:0000256" key="6">
    <source>
        <dbReference type="ARBA" id="ARBA00022605"/>
    </source>
</evidence>
<dbReference type="InterPro" id="IPR016185">
    <property type="entry name" value="PreATP-grasp_dom_sf"/>
</dbReference>
<feature type="region of interest" description="Allosteric domain" evidence="16">
    <location>
        <begin position="931"/>
        <end position="1073"/>
    </location>
</feature>
<dbReference type="PROSITE" id="PS50975">
    <property type="entry name" value="ATP_GRASP"/>
    <property type="match status" value="2"/>
</dbReference>
<feature type="binding site" evidence="16">
    <location>
        <position position="300"/>
    </location>
    <ligand>
        <name>Mg(2+)</name>
        <dbReference type="ChEBI" id="CHEBI:18420"/>
        <label>2</label>
    </ligand>
</feature>
<comment type="function">
    <text evidence="16">Large subunit of the glutamine-dependent carbamoyl phosphate synthetase (CPSase). CPSase catalyzes the formation of carbamoyl phosphate from the ammonia moiety of glutamine, carbonate, and phosphate donated by ATP, constituting the first step of 2 biosynthetic pathways, one leading to arginine and/or urea and the other to pyrimidine nucleotides. The large subunit (synthetase) binds the substrates ammonia (free or transferred from glutamine from the small subunit), hydrogencarbonate and ATP and carries out an ATP-coupled ligase reaction, activating hydrogencarbonate by forming carboxy phosphate which reacts with ammonia to form carbamoyl phosphate.</text>
</comment>